<sequence length="67" mass="7210">MAKYGYGFAMFLVVLLLVANGTTTARKVITVDGCLPGLCCLYPFCIPPPIVPSPPQVVMSHEDPIQD</sequence>
<name>A0A2Z6NPL6_TRISU</name>
<evidence type="ECO:0000313" key="3">
    <source>
        <dbReference type="Proteomes" id="UP000242715"/>
    </source>
</evidence>
<dbReference type="Proteomes" id="UP000242715">
    <property type="component" value="Unassembled WGS sequence"/>
</dbReference>
<evidence type="ECO:0000313" key="2">
    <source>
        <dbReference type="EMBL" id="GAU31867.1"/>
    </source>
</evidence>
<evidence type="ECO:0008006" key="4">
    <source>
        <dbReference type="Google" id="ProtNLM"/>
    </source>
</evidence>
<evidence type="ECO:0000256" key="1">
    <source>
        <dbReference type="SAM" id="SignalP"/>
    </source>
</evidence>
<organism evidence="2 3">
    <name type="scientific">Trifolium subterraneum</name>
    <name type="common">Subterranean clover</name>
    <dbReference type="NCBI Taxonomy" id="3900"/>
    <lineage>
        <taxon>Eukaryota</taxon>
        <taxon>Viridiplantae</taxon>
        <taxon>Streptophyta</taxon>
        <taxon>Embryophyta</taxon>
        <taxon>Tracheophyta</taxon>
        <taxon>Spermatophyta</taxon>
        <taxon>Magnoliopsida</taxon>
        <taxon>eudicotyledons</taxon>
        <taxon>Gunneridae</taxon>
        <taxon>Pentapetalae</taxon>
        <taxon>rosids</taxon>
        <taxon>fabids</taxon>
        <taxon>Fabales</taxon>
        <taxon>Fabaceae</taxon>
        <taxon>Papilionoideae</taxon>
        <taxon>50 kb inversion clade</taxon>
        <taxon>NPAAA clade</taxon>
        <taxon>Hologalegina</taxon>
        <taxon>IRL clade</taxon>
        <taxon>Trifolieae</taxon>
        <taxon>Trifolium</taxon>
    </lineage>
</organism>
<accession>A0A2Z6NPL6</accession>
<dbReference type="AlphaFoldDB" id="A0A2Z6NPL6"/>
<gene>
    <name evidence="2" type="ORF">TSUD_114780</name>
</gene>
<keyword evidence="1" id="KW-0732">Signal</keyword>
<keyword evidence="3" id="KW-1185">Reference proteome</keyword>
<feature type="signal peptide" evidence="1">
    <location>
        <begin position="1"/>
        <end position="25"/>
    </location>
</feature>
<feature type="chain" id="PRO_5016314611" description="Hydrophobic seed protein domain-containing protein" evidence="1">
    <location>
        <begin position="26"/>
        <end position="67"/>
    </location>
</feature>
<dbReference type="EMBL" id="DF973470">
    <property type="protein sequence ID" value="GAU31867.1"/>
    <property type="molecule type" value="Genomic_DNA"/>
</dbReference>
<proteinExistence type="predicted"/>
<protein>
    <recommendedName>
        <fullName evidence="4">Hydrophobic seed protein domain-containing protein</fullName>
    </recommendedName>
</protein>
<reference evidence="3" key="1">
    <citation type="journal article" date="2017" name="Front. Plant Sci.">
        <title>Climate Clever Clovers: New Paradigm to Reduce the Environmental Footprint of Ruminants by Breeding Low Methanogenic Forages Utilizing Haplotype Variation.</title>
        <authorList>
            <person name="Kaur P."/>
            <person name="Appels R."/>
            <person name="Bayer P.E."/>
            <person name="Keeble-Gagnere G."/>
            <person name="Wang J."/>
            <person name="Hirakawa H."/>
            <person name="Shirasawa K."/>
            <person name="Vercoe P."/>
            <person name="Stefanova K."/>
            <person name="Durmic Z."/>
            <person name="Nichols P."/>
            <person name="Revell C."/>
            <person name="Isobe S.N."/>
            <person name="Edwards D."/>
            <person name="Erskine W."/>
        </authorList>
    </citation>
    <scope>NUCLEOTIDE SEQUENCE [LARGE SCALE GENOMIC DNA]</scope>
    <source>
        <strain evidence="3">cv. Daliak</strain>
    </source>
</reference>